<accession>A0A3M3F2V4</accession>
<sequence length="221" mass="25755">MTEISMNNPLLTGLVTGPNLLSYIEMLSPQDHNDIADCNSIATRSADLGHNRYTDSKSWFEEYVRTLNFLGWALYDDTILTRTRHFVTGSVADFLVQGAQTMTDSRQANAMIDTLDALKANQPAMLSFDRETRHGETFQIIPARYDSRNNVHIAVYKLELNMDIKKHRFLFWDWEKRSAEIIQQQALFKLDRNHLNNKRALIKKKLNEHLMRRFNLRRVAP</sequence>
<evidence type="ECO:0000313" key="1">
    <source>
        <dbReference type="EMBL" id="RMM55732.1"/>
    </source>
</evidence>
<proteinExistence type="predicted"/>
<comment type="caution">
    <text evidence="1">The sequence shown here is derived from an EMBL/GenBank/DDBJ whole genome shotgun (WGS) entry which is preliminary data.</text>
</comment>
<dbReference type="Proteomes" id="UP000270661">
    <property type="component" value="Unassembled WGS sequence"/>
</dbReference>
<protein>
    <submittedName>
        <fullName evidence="1">Uncharacterized protein</fullName>
    </submittedName>
</protein>
<organism evidence="1 2">
    <name type="scientific">Pseudomonas corrugata</name>
    <dbReference type="NCBI Taxonomy" id="47879"/>
    <lineage>
        <taxon>Bacteria</taxon>
        <taxon>Pseudomonadati</taxon>
        <taxon>Pseudomonadota</taxon>
        <taxon>Gammaproteobacteria</taxon>
        <taxon>Pseudomonadales</taxon>
        <taxon>Pseudomonadaceae</taxon>
        <taxon>Pseudomonas</taxon>
    </lineage>
</organism>
<name>A0A3M3F2V4_9PSED</name>
<keyword evidence="2" id="KW-1185">Reference proteome</keyword>
<gene>
    <name evidence="1" type="ORF">ALQ77_01246</name>
</gene>
<dbReference type="EMBL" id="RBOJ01000004">
    <property type="protein sequence ID" value="RMM55732.1"/>
    <property type="molecule type" value="Genomic_DNA"/>
</dbReference>
<evidence type="ECO:0000313" key="2">
    <source>
        <dbReference type="Proteomes" id="UP000270661"/>
    </source>
</evidence>
<dbReference type="AlphaFoldDB" id="A0A3M3F2V4"/>
<reference evidence="1 2" key="1">
    <citation type="submission" date="2018-08" db="EMBL/GenBank/DDBJ databases">
        <title>Recombination of ecologically and evolutionarily significant loci maintains genetic cohesion in the Pseudomonas syringae species complex.</title>
        <authorList>
            <person name="Dillon M."/>
            <person name="Thakur S."/>
            <person name="Almeida R.N.D."/>
            <person name="Weir B.S."/>
            <person name="Guttman D.S."/>
        </authorList>
    </citation>
    <scope>NUCLEOTIDE SEQUENCE [LARGE SCALE GENOMIC DNA]</scope>
    <source>
        <strain evidence="1 2">NCPPB2445</strain>
    </source>
</reference>